<accession>A0A840UYW6</accession>
<dbReference type="Gene3D" id="3.90.76.10">
    <property type="entry name" value="Dipeptide-binding Protein, Domain 1"/>
    <property type="match status" value="1"/>
</dbReference>
<keyword evidence="8" id="KW-1185">Reference proteome</keyword>
<evidence type="ECO:0000256" key="3">
    <source>
        <dbReference type="ARBA" id="ARBA00022448"/>
    </source>
</evidence>
<dbReference type="InterPro" id="IPR000914">
    <property type="entry name" value="SBP_5_dom"/>
</dbReference>
<dbReference type="Proteomes" id="UP000539642">
    <property type="component" value="Unassembled WGS sequence"/>
</dbReference>
<comment type="similarity">
    <text evidence="2">Belongs to the bacterial solute-binding protein 5 family.</text>
</comment>
<dbReference type="GO" id="GO:0015833">
    <property type="term" value="P:peptide transport"/>
    <property type="evidence" value="ECO:0007669"/>
    <property type="project" value="TreeGrafter"/>
</dbReference>
<sequence length="531" mass="59143">MEETMKRLQHLLKEGKMDRRQLLQAAAALGITASLDTTWLSGIARAGEAPKRGGRLRIGISGGSTTDALDPANTTDMMMQVFIYGALGNNLVEIDATGKPVPELAESWESSPDAKTWTFTLKKGVEFHNGKTMDSDDVIYSINHHRGANSKSGAKTIVKAITDIKKDGKNKVIFELENGNADLPFIMTDYHLVIGPKDVDFNTGIFTGGYKVENFEPGVRAYARRHPNYFKSDRAWFDEIELLGISDVNARTNALKTGQIDVMNRCELKAVHLLKRSKGLQVMQQNGYKHFTFAMRCDTAPFGNNDVRLALKYAIDREQMVKTILRGYGVVGNDHPIAPSNRYFASELPQRTYDPDKAKFHLKKAGMANSATFTLHTAEAAFVGAVDAGVLYREQAAKAGITIDVSREPNDGYWNNVWMKKPWCAVFWAGRPTEDLMFSTAYAKGGAWNDTFWDNARFNELLVQARSELDETKRRSMYVEMQRLVHDDGGAVVPMFSSDLSAASEKVGHGDLAVNAELDGFKAPERWWFKG</sequence>
<dbReference type="InterPro" id="IPR006311">
    <property type="entry name" value="TAT_signal"/>
</dbReference>
<dbReference type="InterPro" id="IPR039424">
    <property type="entry name" value="SBP_5"/>
</dbReference>
<evidence type="ECO:0000256" key="2">
    <source>
        <dbReference type="ARBA" id="ARBA00005695"/>
    </source>
</evidence>
<dbReference type="InterPro" id="IPR030678">
    <property type="entry name" value="Peptide/Ni-bd"/>
</dbReference>
<dbReference type="GO" id="GO:0043190">
    <property type="term" value="C:ATP-binding cassette (ABC) transporter complex"/>
    <property type="evidence" value="ECO:0007669"/>
    <property type="project" value="InterPro"/>
</dbReference>
<dbReference type="PANTHER" id="PTHR30290:SF10">
    <property type="entry name" value="PERIPLASMIC OLIGOPEPTIDE-BINDING PROTEIN-RELATED"/>
    <property type="match status" value="1"/>
</dbReference>
<dbReference type="Pfam" id="PF00496">
    <property type="entry name" value="SBP_bac_5"/>
    <property type="match status" value="1"/>
</dbReference>
<dbReference type="GO" id="GO:1904680">
    <property type="term" value="F:peptide transmembrane transporter activity"/>
    <property type="evidence" value="ECO:0007669"/>
    <property type="project" value="TreeGrafter"/>
</dbReference>
<dbReference type="GO" id="GO:0051536">
    <property type="term" value="F:iron-sulfur cluster binding"/>
    <property type="evidence" value="ECO:0007669"/>
    <property type="project" value="UniProtKB-KW"/>
</dbReference>
<keyword evidence="4" id="KW-0732">Signal</keyword>
<dbReference type="PANTHER" id="PTHR30290">
    <property type="entry name" value="PERIPLASMIC BINDING COMPONENT OF ABC TRANSPORTER"/>
    <property type="match status" value="1"/>
</dbReference>
<keyword evidence="5" id="KW-0479">Metal-binding</keyword>
<evidence type="ECO:0000313" key="8">
    <source>
        <dbReference type="Proteomes" id="UP000539642"/>
    </source>
</evidence>
<name>A0A840UYW6_9BACT</name>
<dbReference type="Gene3D" id="3.40.190.10">
    <property type="entry name" value="Periplasmic binding protein-like II"/>
    <property type="match status" value="1"/>
</dbReference>
<keyword evidence="5" id="KW-0408">Iron</keyword>
<keyword evidence="5" id="KW-0411">Iron-sulfur</keyword>
<proteinExistence type="inferred from homology"/>
<reference evidence="7 8" key="1">
    <citation type="submission" date="2020-08" db="EMBL/GenBank/DDBJ databases">
        <title>Genomic Encyclopedia of Type Strains, Phase IV (KMG-IV): sequencing the most valuable type-strain genomes for metagenomic binning, comparative biology and taxonomic classification.</title>
        <authorList>
            <person name="Goeker M."/>
        </authorList>
    </citation>
    <scope>NUCLEOTIDE SEQUENCE [LARGE SCALE GENOMIC DNA]</scope>
    <source>
        <strain evidence="7 8">DSM 28570</strain>
    </source>
</reference>
<gene>
    <name evidence="7" type="ORF">HNQ81_000407</name>
</gene>
<protein>
    <submittedName>
        <fullName evidence="7">Peptide/nickel transport system substrate-binding protein</fullName>
    </submittedName>
</protein>
<dbReference type="Gene3D" id="3.10.105.10">
    <property type="entry name" value="Dipeptide-binding Protein, Domain 3"/>
    <property type="match status" value="1"/>
</dbReference>
<dbReference type="AlphaFoldDB" id="A0A840UYW6"/>
<dbReference type="PIRSF" id="PIRSF002741">
    <property type="entry name" value="MppA"/>
    <property type="match status" value="1"/>
</dbReference>
<evidence type="ECO:0000256" key="1">
    <source>
        <dbReference type="ARBA" id="ARBA00004196"/>
    </source>
</evidence>
<dbReference type="RefSeq" id="WP_183347778.1">
    <property type="nucleotide sequence ID" value="NZ_JACHEO010000001.1"/>
</dbReference>
<dbReference type="EMBL" id="JACHEO010000001">
    <property type="protein sequence ID" value="MBB5346700.1"/>
    <property type="molecule type" value="Genomic_DNA"/>
</dbReference>
<evidence type="ECO:0000313" key="7">
    <source>
        <dbReference type="EMBL" id="MBB5346700.1"/>
    </source>
</evidence>
<dbReference type="SUPFAM" id="SSF53850">
    <property type="entry name" value="Periplasmic binding protein-like II"/>
    <property type="match status" value="1"/>
</dbReference>
<feature type="domain" description="Solute-binding protein family 5" evidence="6">
    <location>
        <begin position="99"/>
        <end position="445"/>
    </location>
</feature>
<organism evidence="7 8">
    <name type="scientific">Desulfoprunum benzoelyticum</name>
    <dbReference type="NCBI Taxonomy" id="1506996"/>
    <lineage>
        <taxon>Bacteria</taxon>
        <taxon>Pseudomonadati</taxon>
        <taxon>Thermodesulfobacteriota</taxon>
        <taxon>Desulfobulbia</taxon>
        <taxon>Desulfobulbales</taxon>
        <taxon>Desulfobulbaceae</taxon>
        <taxon>Desulfoprunum</taxon>
    </lineage>
</organism>
<comment type="subcellular location">
    <subcellularLocation>
        <location evidence="1">Cell envelope</location>
    </subcellularLocation>
</comment>
<evidence type="ECO:0000256" key="4">
    <source>
        <dbReference type="ARBA" id="ARBA00022729"/>
    </source>
</evidence>
<dbReference type="CDD" id="cd08503">
    <property type="entry name" value="PBP2_NikA_DppA_OppA_like_17"/>
    <property type="match status" value="1"/>
</dbReference>
<keyword evidence="3" id="KW-0813">Transport</keyword>
<evidence type="ECO:0000259" key="6">
    <source>
        <dbReference type="Pfam" id="PF00496"/>
    </source>
</evidence>
<evidence type="ECO:0000256" key="5">
    <source>
        <dbReference type="ARBA" id="ARBA00023014"/>
    </source>
</evidence>
<dbReference type="PROSITE" id="PS51318">
    <property type="entry name" value="TAT"/>
    <property type="match status" value="1"/>
</dbReference>
<dbReference type="GO" id="GO:0030288">
    <property type="term" value="C:outer membrane-bounded periplasmic space"/>
    <property type="evidence" value="ECO:0007669"/>
    <property type="project" value="UniProtKB-ARBA"/>
</dbReference>
<comment type="caution">
    <text evidence="7">The sequence shown here is derived from an EMBL/GenBank/DDBJ whole genome shotgun (WGS) entry which is preliminary data.</text>
</comment>